<feature type="coiled-coil region" evidence="4">
    <location>
        <begin position="190"/>
        <end position="228"/>
    </location>
</feature>
<evidence type="ECO:0000313" key="7">
    <source>
        <dbReference type="EMBL" id="CAB3241345.1"/>
    </source>
</evidence>
<dbReference type="SUPFAM" id="SSF47473">
    <property type="entry name" value="EF-hand"/>
    <property type="match status" value="1"/>
</dbReference>
<keyword evidence="4" id="KW-0175">Coiled coil</keyword>
<evidence type="ECO:0000256" key="3">
    <source>
        <dbReference type="ARBA" id="ARBA00022837"/>
    </source>
</evidence>
<evidence type="ECO:0000259" key="6">
    <source>
        <dbReference type="PROSITE" id="PS50222"/>
    </source>
</evidence>
<accession>A0A6F9DBJ4</accession>
<dbReference type="InterPro" id="IPR040365">
    <property type="entry name" value="EFHD1/2"/>
</dbReference>
<dbReference type="InterPro" id="IPR011992">
    <property type="entry name" value="EF-hand-dom_pair"/>
</dbReference>
<protein>
    <submittedName>
        <fullName evidence="7">EF-hand domain-containing protein D2-like</fullName>
    </submittedName>
</protein>
<feature type="domain" description="EF-hand" evidence="6">
    <location>
        <begin position="86"/>
        <end position="121"/>
    </location>
</feature>
<dbReference type="PANTHER" id="PTHR13025">
    <property type="entry name" value="EF-HAND DOMAIN-CONTAINING PROTEIN D"/>
    <property type="match status" value="1"/>
</dbReference>
<feature type="region of interest" description="Disordered" evidence="5">
    <location>
        <begin position="1"/>
        <end position="41"/>
    </location>
</feature>
<dbReference type="Gene3D" id="1.10.238.10">
    <property type="entry name" value="EF-hand"/>
    <property type="match status" value="1"/>
</dbReference>
<dbReference type="CDD" id="cd00051">
    <property type="entry name" value="EFh"/>
    <property type="match status" value="1"/>
</dbReference>
<dbReference type="PROSITE" id="PS50222">
    <property type="entry name" value="EF_HAND_2"/>
    <property type="match status" value="2"/>
</dbReference>
<sequence length="233" mass="26598">MADELAARSARRQKIIDGDEPAPTEGVEPKPIYAEEGDKDTVDAAGNELADKLRRQGNINDGTQAVVSPSKKIWNPYTEFKEFSRKQIKEYEKIFKKYDTGKDGYIDLQELKYMMEKLEAPQTHLGLKAMIKEVDEDFDGKISYREFLLIFRKASMGELTVDGLKQIADLSEIDVSAEGVGGAKNFFEAKVNKLAESNKFEAEIKQEQEEKKKELEEKKLRREAFKAKAQMFK</sequence>
<name>A0A6F9DBJ4_9ASCI</name>
<organism evidence="7">
    <name type="scientific">Phallusia mammillata</name>
    <dbReference type="NCBI Taxonomy" id="59560"/>
    <lineage>
        <taxon>Eukaryota</taxon>
        <taxon>Metazoa</taxon>
        <taxon>Chordata</taxon>
        <taxon>Tunicata</taxon>
        <taxon>Ascidiacea</taxon>
        <taxon>Phlebobranchia</taxon>
        <taxon>Ascidiidae</taxon>
        <taxon>Phallusia</taxon>
    </lineage>
</organism>
<proteinExistence type="evidence at transcript level"/>
<evidence type="ECO:0000256" key="1">
    <source>
        <dbReference type="ARBA" id="ARBA00022723"/>
    </source>
</evidence>
<dbReference type="FunFam" id="1.10.238.10:FF:000112">
    <property type="entry name" value="EF-hand domain family, member D2"/>
    <property type="match status" value="1"/>
</dbReference>
<dbReference type="GO" id="GO:0005509">
    <property type="term" value="F:calcium ion binding"/>
    <property type="evidence" value="ECO:0007669"/>
    <property type="project" value="InterPro"/>
</dbReference>
<dbReference type="AlphaFoldDB" id="A0A6F9DBJ4"/>
<dbReference type="EMBL" id="LR784759">
    <property type="protein sequence ID" value="CAB3241345.1"/>
    <property type="molecule type" value="mRNA"/>
</dbReference>
<evidence type="ECO:0000256" key="5">
    <source>
        <dbReference type="SAM" id="MobiDB-lite"/>
    </source>
</evidence>
<reference evidence="7" key="1">
    <citation type="submission" date="2020-04" db="EMBL/GenBank/DDBJ databases">
        <authorList>
            <person name="Neveu A P."/>
        </authorList>
    </citation>
    <scope>NUCLEOTIDE SEQUENCE</scope>
    <source>
        <tissue evidence="7">Whole embryo</tissue>
    </source>
</reference>
<keyword evidence="2" id="KW-0677">Repeat</keyword>
<dbReference type="PANTHER" id="PTHR13025:SF6">
    <property type="entry name" value="EF-HAND DOMAIN-CONTAINING PROTEIN-RELATED"/>
    <property type="match status" value="1"/>
</dbReference>
<dbReference type="SMART" id="SM00054">
    <property type="entry name" value="EFh"/>
    <property type="match status" value="2"/>
</dbReference>
<evidence type="ECO:0000256" key="4">
    <source>
        <dbReference type="SAM" id="Coils"/>
    </source>
</evidence>
<gene>
    <name evidence="7" type="primary">Efhd2</name>
</gene>
<keyword evidence="1" id="KW-0479">Metal-binding</keyword>
<dbReference type="Pfam" id="PF13499">
    <property type="entry name" value="EF-hand_7"/>
    <property type="match status" value="1"/>
</dbReference>
<dbReference type="InterPro" id="IPR002048">
    <property type="entry name" value="EF_hand_dom"/>
</dbReference>
<keyword evidence="3" id="KW-0106">Calcium</keyword>
<evidence type="ECO:0000256" key="2">
    <source>
        <dbReference type="ARBA" id="ARBA00022737"/>
    </source>
</evidence>
<feature type="domain" description="EF-hand" evidence="6">
    <location>
        <begin position="122"/>
        <end position="157"/>
    </location>
</feature>